<name>A0A6J8CZS4_MYTCO</name>
<sequence>MSILERVVFFHLKHDFKALLTFVYLQAHIQSQEIKEYHEIISNSSGQAPSIRIVNNQTPNASLERNSSVSTAVCLEANNTEQETSSHSNNAEPMLTHLDLRFGKTECAHVNNLKDGGNGINLQREDCSRNRSTNIDRVPLPPSQTINVGKTIPDFKDGDYIQIHIDPKLKGIPVFVP</sequence>
<gene>
    <name evidence="1" type="ORF">MCOR_34615</name>
</gene>
<protein>
    <submittedName>
        <fullName evidence="1">Uncharacterized protein</fullName>
    </submittedName>
</protein>
<keyword evidence="2" id="KW-1185">Reference proteome</keyword>
<dbReference type="Proteomes" id="UP000507470">
    <property type="component" value="Unassembled WGS sequence"/>
</dbReference>
<reference evidence="1 2" key="1">
    <citation type="submission" date="2020-06" db="EMBL/GenBank/DDBJ databases">
        <authorList>
            <person name="Li R."/>
            <person name="Bekaert M."/>
        </authorList>
    </citation>
    <scope>NUCLEOTIDE SEQUENCE [LARGE SCALE GENOMIC DNA]</scope>
    <source>
        <strain evidence="2">wild</strain>
    </source>
</reference>
<evidence type="ECO:0000313" key="1">
    <source>
        <dbReference type="EMBL" id="CAC5400434.1"/>
    </source>
</evidence>
<accession>A0A6J8CZS4</accession>
<dbReference type="AlphaFoldDB" id="A0A6J8CZS4"/>
<evidence type="ECO:0000313" key="2">
    <source>
        <dbReference type="Proteomes" id="UP000507470"/>
    </source>
</evidence>
<proteinExistence type="predicted"/>
<dbReference type="EMBL" id="CACVKT020006203">
    <property type="protein sequence ID" value="CAC5400434.1"/>
    <property type="molecule type" value="Genomic_DNA"/>
</dbReference>
<organism evidence="1 2">
    <name type="scientific">Mytilus coruscus</name>
    <name type="common">Sea mussel</name>
    <dbReference type="NCBI Taxonomy" id="42192"/>
    <lineage>
        <taxon>Eukaryota</taxon>
        <taxon>Metazoa</taxon>
        <taxon>Spiralia</taxon>
        <taxon>Lophotrochozoa</taxon>
        <taxon>Mollusca</taxon>
        <taxon>Bivalvia</taxon>
        <taxon>Autobranchia</taxon>
        <taxon>Pteriomorphia</taxon>
        <taxon>Mytilida</taxon>
        <taxon>Mytiloidea</taxon>
        <taxon>Mytilidae</taxon>
        <taxon>Mytilinae</taxon>
        <taxon>Mytilus</taxon>
    </lineage>
</organism>